<gene>
    <name evidence="2" type="ORF">BA195_04490</name>
</gene>
<feature type="domain" description="TPM" evidence="1">
    <location>
        <begin position="5"/>
        <end position="122"/>
    </location>
</feature>
<proteinExistence type="predicted"/>
<evidence type="ECO:0000313" key="3">
    <source>
        <dbReference type="Proteomes" id="UP000093186"/>
    </source>
</evidence>
<dbReference type="RefSeq" id="WP_068702847.1">
    <property type="nucleotide sequence ID" value="NZ_JAUOSW010000004.1"/>
</dbReference>
<dbReference type="EMBL" id="MAKX01000001">
    <property type="protein sequence ID" value="OCK43958.1"/>
    <property type="molecule type" value="Genomic_DNA"/>
</dbReference>
<accession>A0A1B9Y2B9</accession>
<protein>
    <recommendedName>
        <fullName evidence="1">TPM domain-containing protein</fullName>
    </recommendedName>
</protein>
<dbReference type="PANTHER" id="PTHR30373:SF8">
    <property type="entry name" value="BLL7265 PROTEIN"/>
    <property type="match status" value="1"/>
</dbReference>
<dbReference type="Pfam" id="PF04536">
    <property type="entry name" value="TPM_phosphatase"/>
    <property type="match status" value="1"/>
</dbReference>
<reference evidence="2 3" key="1">
    <citation type="submission" date="2016-06" db="EMBL/GenBank/DDBJ databases">
        <title>Draft Genome Sequence of Tenacibaculum soleae UCD-KL19.</title>
        <authorList>
            <person name="Eisen J.A."/>
            <person name="Coil D.A."/>
            <person name="Lujan K.M."/>
        </authorList>
    </citation>
    <scope>NUCLEOTIDE SEQUENCE [LARGE SCALE GENOMIC DNA]</scope>
    <source>
        <strain evidence="2 3">UCD-KL19</strain>
    </source>
</reference>
<evidence type="ECO:0000259" key="1">
    <source>
        <dbReference type="Pfam" id="PF04536"/>
    </source>
</evidence>
<organism evidence="2 3">
    <name type="scientific">Tenacibaculum soleae</name>
    <dbReference type="NCBI Taxonomy" id="447689"/>
    <lineage>
        <taxon>Bacteria</taxon>
        <taxon>Pseudomonadati</taxon>
        <taxon>Bacteroidota</taxon>
        <taxon>Flavobacteriia</taxon>
        <taxon>Flavobacteriales</taxon>
        <taxon>Flavobacteriaceae</taxon>
        <taxon>Tenacibaculum</taxon>
    </lineage>
</organism>
<dbReference type="AlphaFoldDB" id="A0A1B9Y2B9"/>
<dbReference type="Gene3D" id="3.10.310.50">
    <property type="match status" value="1"/>
</dbReference>
<comment type="caution">
    <text evidence="2">The sequence shown here is derived from an EMBL/GenBank/DDBJ whole genome shotgun (WGS) entry which is preliminary data.</text>
</comment>
<dbReference type="OrthoDB" id="9786161at2"/>
<keyword evidence="3" id="KW-1185">Reference proteome</keyword>
<dbReference type="InterPro" id="IPR007621">
    <property type="entry name" value="TPM_dom"/>
</dbReference>
<evidence type="ECO:0000313" key="2">
    <source>
        <dbReference type="EMBL" id="OCK43958.1"/>
    </source>
</evidence>
<dbReference type="STRING" id="447689.BA195_04490"/>
<name>A0A1B9Y2B9_9FLAO</name>
<sequence length="146" mass="16574">MSKVEDFLTQKEEQEIVAAIRTAELNTSGEIRVHIEASSNNEDAFNRTLEVFHSLKMFETKQKNAVLIYVAVEDHQFVIYGDEGINKVVPTNFWDTTKDVMQNHFKKGAFKKGIVGGILKAGEELKTHFPWQTNDVDELSNEISKG</sequence>
<dbReference type="PANTHER" id="PTHR30373">
    <property type="entry name" value="UPF0603 PROTEIN YGCG"/>
    <property type="match status" value="1"/>
</dbReference>
<dbReference type="Proteomes" id="UP000093186">
    <property type="component" value="Unassembled WGS sequence"/>
</dbReference>